<gene>
    <name evidence="1" type="ORF">GPM918_LOCUS24654</name>
    <name evidence="2" type="ORF">SRO942_LOCUS24657</name>
</gene>
<accession>A0A814XTW0</accession>
<dbReference type="OrthoDB" id="422187at2759"/>
<comment type="caution">
    <text evidence="1">The sequence shown here is derived from an EMBL/GenBank/DDBJ whole genome shotgun (WGS) entry which is preliminary data.</text>
</comment>
<evidence type="ECO:0000313" key="2">
    <source>
        <dbReference type="EMBL" id="CAF3983786.1"/>
    </source>
</evidence>
<name>A0A814XTW0_9BILA</name>
<dbReference type="Proteomes" id="UP000681722">
    <property type="component" value="Unassembled WGS sequence"/>
</dbReference>
<proteinExistence type="predicted"/>
<keyword evidence="3" id="KW-1185">Reference proteome</keyword>
<evidence type="ECO:0000313" key="3">
    <source>
        <dbReference type="Proteomes" id="UP000663829"/>
    </source>
</evidence>
<sequence length="171" mass="19685">MRAKQYLEREREPPWNVLAGYLSPTNDSYVHSKLGDSAWIPAKDRCQLCEEAIEYHAGPEISSWVTISRGESEWCDGFIDFGPVSESLRDFLNGTLVDEENLLKYPLRVVYVCGLDHFNKCPEVENITKQRNMACAVVYRVGYEEQRIQRSVKSSGVIYIPLTEERATFRI</sequence>
<organism evidence="1 3">
    <name type="scientific">Didymodactylos carnosus</name>
    <dbReference type="NCBI Taxonomy" id="1234261"/>
    <lineage>
        <taxon>Eukaryota</taxon>
        <taxon>Metazoa</taxon>
        <taxon>Spiralia</taxon>
        <taxon>Gnathifera</taxon>
        <taxon>Rotifera</taxon>
        <taxon>Eurotatoria</taxon>
        <taxon>Bdelloidea</taxon>
        <taxon>Philodinida</taxon>
        <taxon>Philodinidae</taxon>
        <taxon>Didymodactylos</taxon>
    </lineage>
</organism>
<dbReference type="AlphaFoldDB" id="A0A814XTW0"/>
<protein>
    <submittedName>
        <fullName evidence="1">Uncharacterized protein</fullName>
    </submittedName>
</protein>
<dbReference type="EMBL" id="CAJOBC010009279">
    <property type="protein sequence ID" value="CAF3983786.1"/>
    <property type="molecule type" value="Genomic_DNA"/>
</dbReference>
<dbReference type="InterPro" id="IPR014729">
    <property type="entry name" value="Rossmann-like_a/b/a_fold"/>
</dbReference>
<evidence type="ECO:0000313" key="1">
    <source>
        <dbReference type="EMBL" id="CAF1220355.1"/>
    </source>
</evidence>
<dbReference type="SUPFAM" id="SSF52374">
    <property type="entry name" value="Nucleotidylyl transferase"/>
    <property type="match status" value="1"/>
</dbReference>
<dbReference type="EMBL" id="CAJNOQ010009276">
    <property type="protein sequence ID" value="CAF1220355.1"/>
    <property type="molecule type" value="Genomic_DNA"/>
</dbReference>
<reference evidence="1" key="1">
    <citation type="submission" date="2021-02" db="EMBL/GenBank/DDBJ databases">
        <authorList>
            <person name="Nowell W R."/>
        </authorList>
    </citation>
    <scope>NUCLEOTIDE SEQUENCE</scope>
</reference>
<dbReference type="Proteomes" id="UP000663829">
    <property type="component" value="Unassembled WGS sequence"/>
</dbReference>
<dbReference type="Gene3D" id="3.40.50.620">
    <property type="entry name" value="HUPs"/>
    <property type="match status" value="1"/>
</dbReference>